<keyword evidence="1" id="KW-0677">Repeat</keyword>
<dbReference type="InterPro" id="IPR018502">
    <property type="entry name" value="Annexin_repeat"/>
</dbReference>
<accession>A0A8H5CRU3</accession>
<proteinExistence type="predicted"/>
<keyword evidence="4" id="KW-1185">Reference proteome</keyword>
<evidence type="ECO:0000256" key="2">
    <source>
        <dbReference type="ARBA" id="ARBA00023216"/>
    </source>
</evidence>
<evidence type="ECO:0000313" key="3">
    <source>
        <dbReference type="EMBL" id="KAF5345901.1"/>
    </source>
</evidence>
<evidence type="ECO:0000313" key="4">
    <source>
        <dbReference type="Proteomes" id="UP000559256"/>
    </source>
</evidence>
<name>A0A8H5CRU3_9AGAR</name>
<dbReference type="SUPFAM" id="SSF47874">
    <property type="entry name" value="Annexin"/>
    <property type="match status" value="1"/>
</dbReference>
<evidence type="ECO:0000256" key="1">
    <source>
        <dbReference type="ARBA" id="ARBA00022737"/>
    </source>
</evidence>
<dbReference type="Proteomes" id="UP000559256">
    <property type="component" value="Unassembled WGS sequence"/>
</dbReference>
<dbReference type="Pfam" id="PF00191">
    <property type="entry name" value="Annexin"/>
    <property type="match status" value="1"/>
</dbReference>
<dbReference type="Gene3D" id="1.10.220.10">
    <property type="entry name" value="Annexin"/>
    <property type="match status" value="1"/>
</dbReference>
<dbReference type="InterPro" id="IPR037104">
    <property type="entry name" value="Annexin_sf"/>
</dbReference>
<reference evidence="3 4" key="1">
    <citation type="journal article" date="2020" name="ISME J.">
        <title>Uncovering the hidden diversity of litter-decomposition mechanisms in mushroom-forming fungi.</title>
        <authorList>
            <person name="Floudas D."/>
            <person name="Bentzer J."/>
            <person name="Ahren D."/>
            <person name="Johansson T."/>
            <person name="Persson P."/>
            <person name="Tunlid A."/>
        </authorList>
    </citation>
    <scope>NUCLEOTIDE SEQUENCE [LARGE SCALE GENOMIC DNA]</scope>
    <source>
        <strain evidence="3 4">CBS 291.85</strain>
    </source>
</reference>
<dbReference type="OrthoDB" id="37886at2759"/>
<dbReference type="EMBL" id="JAACJM010000107">
    <property type="protein sequence ID" value="KAF5345901.1"/>
    <property type="molecule type" value="Genomic_DNA"/>
</dbReference>
<sequence length="98" mass="10992">MLLSSTILQIAPVVYQAAERDAETLYKDGQAKLGTDEIAVCDILVNRSTPQLIAIVDLNRRNYKSLAKLWPYVHHPPHIVHTVKPKHLFEGVGAWLPP</sequence>
<gene>
    <name evidence="3" type="ORF">D9758_011443</name>
</gene>
<protein>
    <submittedName>
        <fullName evidence="3">Uncharacterized protein</fullName>
    </submittedName>
</protein>
<comment type="caution">
    <text evidence="3">The sequence shown here is derived from an EMBL/GenBank/DDBJ whole genome shotgun (WGS) entry which is preliminary data.</text>
</comment>
<dbReference type="AlphaFoldDB" id="A0A8H5CRU3"/>
<dbReference type="GO" id="GO:0005544">
    <property type="term" value="F:calcium-dependent phospholipid binding"/>
    <property type="evidence" value="ECO:0007669"/>
    <property type="project" value="InterPro"/>
</dbReference>
<dbReference type="GO" id="GO:0005509">
    <property type="term" value="F:calcium ion binding"/>
    <property type="evidence" value="ECO:0007669"/>
    <property type="project" value="InterPro"/>
</dbReference>
<organism evidence="3 4">
    <name type="scientific">Tetrapyrgos nigripes</name>
    <dbReference type="NCBI Taxonomy" id="182062"/>
    <lineage>
        <taxon>Eukaryota</taxon>
        <taxon>Fungi</taxon>
        <taxon>Dikarya</taxon>
        <taxon>Basidiomycota</taxon>
        <taxon>Agaricomycotina</taxon>
        <taxon>Agaricomycetes</taxon>
        <taxon>Agaricomycetidae</taxon>
        <taxon>Agaricales</taxon>
        <taxon>Marasmiineae</taxon>
        <taxon>Marasmiaceae</taxon>
        <taxon>Tetrapyrgos</taxon>
    </lineage>
</organism>
<keyword evidence="2" id="KW-0041">Annexin</keyword>